<feature type="transmembrane region" description="Helical" evidence="1">
    <location>
        <begin position="48"/>
        <end position="68"/>
    </location>
</feature>
<evidence type="ECO:0000256" key="1">
    <source>
        <dbReference type="SAM" id="Phobius"/>
    </source>
</evidence>
<dbReference type="EMBL" id="JBDKWZ010000006">
    <property type="protein sequence ID" value="MEN7548793.1"/>
    <property type="molecule type" value="Genomic_DNA"/>
</dbReference>
<dbReference type="Proteomes" id="UP001403385">
    <property type="component" value="Unassembled WGS sequence"/>
</dbReference>
<organism evidence="2 3">
    <name type="scientific">Rapidithrix thailandica</name>
    <dbReference type="NCBI Taxonomy" id="413964"/>
    <lineage>
        <taxon>Bacteria</taxon>
        <taxon>Pseudomonadati</taxon>
        <taxon>Bacteroidota</taxon>
        <taxon>Cytophagia</taxon>
        <taxon>Cytophagales</taxon>
        <taxon>Flammeovirgaceae</taxon>
        <taxon>Rapidithrix</taxon>
    </lineage>
</organism>
<name>A0AAW9SBV0_9BACT</name>
<evidence type="ECO:0008006" key="4">
    <source>
        <dbReference type="Google" id="ProtNLM"/>
    </source>
</evidence>
<reference evidence="2 3" key="1">
    <citation type="submission" date="2024-04" db="EMBL/GenBank/DDBJ databases">
        <title>Novel genus in family Flammeovirgaceae.</title>
        <authorList>
            <person name="Nguyen T.H."/>
            <person name="Vuong T.Q."/>
            <person name="Le H."/>
            <person name="Kim S.-G."/>
        </authorList>
    </citation>
    <scope>NUCLEOTIDE SEQUENCE [LARGE SCALE GENOMIC DNA]</scope>
    <source>
        <strain evidence="2 3">JCM 23209</strain>
    </source>
</reference>
<keyword evidence="1" id="KW-0472">Membrane</keyword>
<keyword evidence="1" id="KW-0812">Transmembrane</keyword>
<evidence type="ECO:0000313" key="3">
    <source>
        <dbReference type="Proteomes" id="UP001403385"/>
    </source>
</evidence>
<sequence length="72" mass="8339">MVTMSLHLALAYWLNHANVIMTLRFVGFIIWVALLIIAFLVKNGWKTWGIYLAITFVFALIMYVGKIYHPIP</sequence>
<gene>
    <name evidence="2" type="ORF">AAG747_12805</name>
</gene>
<accession>A0AAW9SBV0</accession>
<keyword evidence="1" id="KW-1133">Transmembrane helix</keyword>
<comment type="caution">
    <text evidence="2">The sequence shown here is derived from an EMBL/GenBank/DDBJ whole genome shotgun (WGS) entry which is preliminary data.</text>
</comment>
<dbReference type="AlphaFoldDB" id="A0AAW9SBV0"/>
<feature type="transmembrane region" description="Helical" evidence="1">
    <location>
        <begin position="20"/>
        <end position="41"/>
    </location>
</feature>
<proteinExistence type="predicted"/>
<keyword evidence="3" id="KW-1185">Reference proteome</keyword>
<evidence type="ECO:0000313" key="2">
    <source>
        <dbReference type="EMBL" id="MEN7548793.1"/>
    </source>
</evidence>
<protein>
    <recommendedName>
        <fullName evidence="4">DUF2568 domain-containing protein</fullName>
    </recommendedName>
</protein>